<organism evidence="1 2">
    <name type="scientific">Sphagnurus paluster</name>
    <dbReference type="NCBI Taxonomy" id="117069"/>
    <lineage>
        <taxon>Eukaryota</taxon>
        <taxon>Fungi</taxon>
        <taxon>Dikarya</taxon>
        <taxon>Basidiomycota</taxon>
        <taxon>Agaricomycotina</taxon>
        <taxon>Agaricomycetes</taxon>
        <taxon>Agaricomycetidae</taxon>
        <taxon>Agaricales</taxon>
        <taxon>Tricholomatineae</taxon>
        <taxon>Lyophyllaceae</taxon>
        <taxon>Sphagnurus</taxon>
    </lineage>
</organism>
<proteinExistence type="predicted"/>
<accession>A0A9P7K2A6</accession>
<comment type="caution">
    <text evidence="1">The sequence shown here is derived from an EMBL/GenBank/DDBJ whole genome shotgun (WGS) entry which is preliminary data.</text>
</comment>
<protein>
    <submittedName>
        <fullName evidence="1">Uncharacterized protein</fullName>
    </submittedName>
</protein>
<dbReference type="AlphaFoldDB" id="A0A9P7K2A6"/>
<keyword evidence="2" id="KW-1185">Reference proteome</keyword>
<evidence type="ECO:0000313" key="1">
    <source>
        <dbReference type="EMBL" id="KAG5633944.1"/>
    </source>
</evidence>
<gene>
    <name evidence="1" type="ORF">H0H81_004315</name>
</gene>
<dbReference type="Proteomes" id="UP000717328">
    <property type="component" value="Unassembled WGS sequence"/>
</dbReference>
<evidence type="ECO:0000313" key="2">
    <source>
        <dbReference type="Proteomes" id="UP000717328"/>
    </source>
</evidence>
<reference evidence="1" key="1">
    <citation type="submission" date="2021-02" db="EMBL/GenBank/DDBJ databases">
        <authorList>
            <person name="Nieuwenhuis M."/>
            <person name="Van De Peppel L.J.J."/>
        </authorList>
    </citation>
    <scope>NUCLEOTIDE SEQUENCE</scope>
    <source>
        <strain evidence="1">D49</strain>
    </source>
</reference>
<reference evidence="1" key="2">
    <citation type="submission" date="2021-10" db="EMBL/GenBank/DDBJ databases">
        <title>Phylogenomics reveals ancestral predisposition of the termite-cultivated fungus Termitomyces towards a domesticated lifestyle.</title>
        <authorList>
            <person name="Auxier B."/>
            <person name="Grum-Grzhimaylo A."/>
            <person name="Cardenas M.E."/>
            <person name="Lodge J.D."/>
            <person name="Laessoe T."/>
            <person name="Pedersen O."/>
            <person name="Smith M.E."/>
            <person name="Kuyper T.W."/>
            <person name="Franco-Molano E.A."/>
            <person name="Baroni T.J."/>
            <person name="Aanen D.K."/>
        </authorList>
    </citation>
    <scope>NUCLEOTIDE SEQUENCE</scope>
    <source>
        <strain evidence="1">D49</strain>
    </source>
</reference>
<dbReference type="EMBL" id="JABCKI010006815">
    <property type="protein sequence ID" value="KAG5633944.1"/>
    <property type="molecule type" value="Genomic_DNA"/>
</dbReference>
<sequence>MINVFQLLGVTLVNNSDNTPPVAPAEALRLAASTAQVTLANSVSSSASRGTLAAALAHSHKEYMAMAQLGVSLEGHEFDAVITPAERTKAEHLIADDKETAEFCKMLIDDIEERELANQAAKGKVAEVDDWYFSYV</sequence>
<name>A0A9P7K2A6_9AGAR</name>